<evidence type="ECO:0000259" key="1">
    <source>
        <dbReference type="Pfam" id="PF12680"/>
    </source>
</evidence>
<sequence>MTVLDTAKLLFERWSAGDAAGLRELLTDDATLVLPLSADGSPEPFYTFTGADGVLAYMQGAMANLPQIKFVNQQWSVSDDARFVHLHADGDMVARTGAPYRNRYVYRLTFRDGRIAAIDEYANPVAWTNLGL</sequence>
<gene>
    <name evidence="2" type="ORF">J2S43_002787</name>
</gene>
<reference evidence="2 3" key="1">
    <citation type="submission" date="2023-07" db="EMBL/GenBank/DDBJ databases">
        <title>Sequencing the genomes of 1000 actinobacteria strains.</title>
        <authorList>
            <person name="Klenk H.-P."/>
        </authorList>
    </citation>
    <scope>NUCLEOTIDE SEQUENCE [LARGE SCALE GENOMIC DNA]</scope>
    <source>
        <strain evidence="2 3">DSM 44710</strain>
    </source>
</reference>
<evidence type="ECO:0000313" key="3">
    <source>
        <dbReference type="Proteomes" id="UP001240984"/>
    </source>
</evidence>
<organism evidence="2 3">
    <name type="scientific">Catenuloplanes nepalensis</name>
    <dbReference type="NCBI Taxonomy" id="587533"/>
    <lineage>
        <taxon>Bacteria</taxon>
        <taxon>Bacillati</taxon>
        <taxon>Actinomycetota</taxon>
        <taxon>Actinomycetes</taxon>
        <taxon>Micromonosporales</taxon>
        <taxon>Micromonosporaceae</taxon>
        <taxon>Catenuloplanes</taxon>
    </lineage>
</organism>
<evidence type="ECO:0000313" key="2">
    <source>
        <dbReference type="EMBL" id="MDP9794275.1"/>
    </source>
</evidence>
<dbReference type="SUPFAM" id="SSF54427">
    <property type="entry name" value="NTF2-like"/>
    <property type="match status" value="1"/>
</dbReference>
<dbReference type="Pfam" id="PF12680">
    <property type="entry name" value="SnoaL_2"/>
    <property type="match status" value="1"/>
</dbReference>
<dbReference type="Proteomes" id="UP001240984">
    <property type="component" value="Unassembled WGS sequence"/>
</dbReference>
<keyword evidence="3" id="KW-1185">Reference proteome</keyword>
<dbReference type="Gene3D" id="3.10.450.50">
    <property type="match status" value="1"/>
</dbReference>
<dbReference type="InterPro" id="IPR032710">
    <property type="entry name" value="NTF2-like_dom_sf"/>
</dbReference>
<dbReference type="EMBL" id="JAUSRA010000001">
    <property type="protein sequence ID" value="MDP9794275.1"/>
    <property type="molecule type" value="Genomic_DNA"/>
</dbReference>
<proteinExistence type="predicted"/>
<feature type="domain" description="SnoaL-like" evidence="1">
    <location>
        <begin position="10"/>
        <end position="117"/>
    </location>
</feature>
<comment type="caution">
    <text evidence="2">The sequence shown here is derived from an EMBL/GenBank/DDBJ whole genome shotgun (WGS) entry which is preliminary data.</text>
</comment>
<name>A0ABT9MS76_9ACTN</name>
<protein>
    <submittedName>
        <fullName evidence="2">Ketosteroid isomerase-like protein</fullName>
    </submittedName>
</protein>
<accession>A0ABT9MS76</accession>
<dbReference type="RefSeq" id="WP_306829423.1">
    <property type="nucleotide sequence ID" value="NZ_JAUSRA010000001.1"/>
</dbReference>
<dbReference type="InterPro" id="IPR037401">
    <property type="entry name" value="SnoaL-like"/>
</dbReference>